<dbReference type="Gene3D" id="1.10.860.10">
    <property type="entry name" value="DNAb Helicase, Chain A"/>
    <property type="match status" value="1"/>
</dbReference>
<keyword evidence="5 12" id="KW-0347">Helicase</keyword>
<feature type="domain" description="SF4 helicase" evidence="11">
    <location>
        <begin position="158"/>
        <end position="420"/>
    </location>
</feature>
<evidence type="ECO:0000256" key="6">
    <source>
        <dbReference type="ARBA" id="ARBA00022840"/>
    </source>
</evidence>
<dbReference type="GO" id="GO:0006260">
    <property type="term" value="P:DNA replication"/>
    <property type="evidence" value="ECO:0007669"/>
    <property type="project" value="UniProtKB-KW"/>
</dbReference>
<keyword evidence="7" id="KW-0238">DNA-binding</keyword>
<evidence type="ECO:0000256" key="2">
    <source>
        <dbReference type="ARBA" id="ARBA00022705"/>
    </source>
</evidence>
<dbReference type="EMBL" id="FRCZ01000001">
    <property type="protein sequence ID" value="SHM75856.1"/>
    <property type="molecule type" value="Genomic_DNA"/>
</dbReference>
<dbReference type="CDD" id="cd00984">
    <property type="entry name" value="DnaB_C"/>
    <property type="match status" value="1"/>
</dbReference>
<evidence type="ECO:0000256" key="1">
    <source>
        <dbReference type="ARBA" id="ARBA00008428"/>
    </source>
</evidence>
<keyword evidence="2" id="KW-0235">DNA replication</keyword>
<keyword evidence="3" id="KW-0547">Nucleotide-binding</keyword>
<keyword evidence="13" id="KW-1185">Reference proteome</keyword>
<evidence type="ECO:0000256" key="10">
    <source>
        <dbReference type="ARBA" id="ARBA00048954"/>
    </source>
</evidence>
<accession>A0A1M7LE14</accession>
<dbReference type="SUPFAM" id="SSF52540">
    <property type="entry name" value="P-loop containing nucleoside triphosphate hydrolases"/>
    <property type="match status" value="1"/>
</dbReference>
<keyword evidence="6" id="KW-0067">ATP-binding</keyword>
<dbReference type="SUPFAM" id="SSF48024">
    <property type="entry name" value="N-terminal domain of DnaB helicase"/>
    <property type="match status" value="1"/>
</dbReference>
<dbReference type="PROSITE" id="PS51199">
    <property type="entry name" value="SF4_HELICASE"/>
    <property type="match status" value="1"/>
</dbReference>
<protein>
    <recommendedName>
        <fullName evidence="9">DNA 5'-3' helicase</fullName>
        <ecNumber evidence="9">5.6.2.3</ecNumber>
    </recommendedName>
</protein>
<dbReference type="STRING" id="1027249.SAMN05216179_1033"/>
<evidence type="ECO:0000256" key="7">
    <source>
        <dbReference type="ARBA" id="ARBA00023125"/>
    </source>
</evidence>
<keyword evidence="4" id="KW-0378">Hydrolase</keyword>
<dbReference type="InterPro" id="IPR016136">
    <property type="entry name" value="DNA_helicase_N/primase_C"/>
</dbReference>
<evidence type="ECO:0000259" key="11">
    <source>
        <dbReference type="PROSITE" id="PS51199"/>
    </source>
</evidence>
<dbReference type="OrthoDB" id="9773982at2"/>
<comment type="similarity">
    <text evidence="1">Belongs to the helicase family. DnaB subfamily.</text>
</comment>
<dbReference type="PANTHER" id="PTHR30153:SF2">
    <property type="entry name" value="REPLICATIVE DNA HELICASE"/>
    <property type="match status" value="1"/>
</dbReference>
<dbReference type="PANTHER" id="PTHR30153">
    <property type="entry name" value="REPLICATIVE DNA HELICASE DNAB"/>
    <property type="match status" value="1"/>
</dbReference>
<dbReference type="Proteomes" id="UP000184184">
    <property type="component" value="Unassembled WGS sequence"/>
</dbReference>
<dbReference type="InterPro" id="IPR007694">
    <property type="entry name" value="DNA_helicase_DnaB-like_C"/>
</dbReference>
<dbReference type="InterPro" id="IPR027417">
    <property type="entry name" value="P-loop_NTPase"/>
</dbReference>
<evidence type="ECO:0000313" key="12">
    <source>
        <dbReference type="EMBL" id="SHM75856.1"/>
    </source>
</evidence>
<evidence type="ECO:0000256" key="3">
    <source>
        <dbReference type="ARBA" id="ARBA00022741"/>
    </source>
</evidence>
<reference evidence="12 13" key="1">
    <citation type="submission" date="2016-11" db="EMBL/GenBank/DDBJ databases">
        <authorList>
            <person name="Jaros S."/>
            <person name="Januszkiewicz K."/>
            <person name="Wedrychowicz H."/>
        </authorList>
    </citation>
    <scope>NUCLEOTIDE SEQUENCE [LARGE SCALE GENOMIC DNA]</scope>
    <source>
        <strain evidence="12 13">CGMCC 1.10681</strain>
    </source>
</reference>
<keyword evidence="8" id="KW-0413">Isomerase</keyword>
<dbReference type="Pfam" id="PF03796">
    <property type="entry name" value="DnaB_C"/>
    <property type="match status" value="1"/>
</dbReference>
<dbReference type="Pfam" id="PF00772">
    <property type="entry name" value="DnaB"/>
    <property type="match status" value="1"/>
</dbReference>
<gene>
    <name evidence="12" type="ORF">SAMN05216179_1033</name>
</gene>
<comment type="catalytic activity">
    <reaction evidence="10">
        <text>ATP + H2O = ADP + phosphate + H(+)</text>
        <dbReference type="Rhea" id="RHEA:13065"/>
        <dbReference type="ChEBI" id="CHEBI:15377"/>
        <dbReference type="ChEBI" id="CHEBI:15378"/>
        <dbReference type="ChEBI" id="CHEBI:30616"/>
        <dbReference type="ChEBI" id="CHEBI:43474"/>
        <dbReference type="ChEBI" id="CHEBI:456216"/>
        <dbReference type="EC" id="5.6.2.3"/>
    </reaction>
</comment>
<dbReference type="GO" id="GO:0016787">
    <property type="term" value="F:hydrolase activity"/>
    <property type="evidence" value="ECO:0007669"/>
    <property type="project" value="UniProtKB-KW"/>
</dbReference>
<dbReference type="GO" id="GO:0003677">
    <property type="term" value="F:DNA binding"/>
    <property type="evidence" value="ECO:0007669"/>
    <property type="project" value="UniProtKB-KW"/>
</dbReference>
<evidence type="ECO:0000256" key="9">
    <source>
        <dbReference type="ARBA" id="ARBA00044969"/>
    </source>
</evidence>
<dbReference type="GO" id="GO:0043139">
    <property type="term" value="F:5'-3' DNA helicase activity"/>
    <property type="evidence" value="ECO:0007669"/>
    <property type="project" value="UniProtKB-EC"/>
</dbReference>
<evidence type="ECO:0000313" key="13">
    <source>
        <dbReference type="Proteomes" id="UP000184184"/>
    </source>
</evidence>
<dbReference type="InterPro" id="IPR007693">
    <property type="entry name" value="DNA_helicase_DnaB-like_N"/>
</dbReference>
<evidence type="ECO:0000256" key="8">
    <source>
        <dbReference type="ARBA" id="ARBA00023235"/>
    </source>
</evidence>
<dbReference type="Gene3D" id="3.40.50.300">
    <property type="entry name" value="P-loop containing nucleotide triphosphate hydrolases"/>
    <property type="match status" value="1"/>
</dbReference>
<sequence length="420" mass="47684">MTALVNYEAEVAVLGAVLVDGTLIKDLELEVKHFYHKNHQLIYRSMQKASEQQEFIDIPVVTTHLGKAIHEVGEVSYLLKMAESVATTVNFKHHERLIKDAYRIRKGREAALKYTSNPSEEGLDALIKNLQHFREEGANRQEKTTYDYLIELTEEMYASDGPTGFMSTYQELDDMTGGWQKGDLIIVAARPSVGKTAFALNLAASHCKNGDAATIISLEMGSKQLLQRMTSAEARVNGQKWRTSSFSEKDYQQASLAVGEISNWDLTIFDKKRTISEIRYAIRGQIHQNPDAKHIIIVDYLQMIIPAKQYDREDISIGEMTREIKLLAIEMEVPILLLSQLSRGVEARHNKRPLMSDLRGSGNIEQDADLIMFLYREDYYQKETDKADVMEVILQKHRNGPVGTVELGFFKEYGQFVGRG</sequence>
<proteinExistence type="inferred from homology"/>
<dbReference type="InterPro" id="IPR036185">
    <property type="entry name" value="DNA_heli_DnaB-like_N_sf"/>
</dbReference>
<dbReference type="GO" id="GO:0005829">
    <property type="term" value="C:cytosol"/>
    <property type="evidence" value="ECO:0007669"/>
    <property type="project" value="TreeGrafter"/>
</dbReference>
<evidence type="ECO:0000256" key="5">
    <source>
        <dbReference type="ARBA" id="ARBA00022806"/>
    </source>
</evidence>
<evidence type="ECO:0000256" key="4">
    <source>
        <dbReference type="ARBA" id="ARBA00022801"/>
    </source>
</evidence>
<name>A0A1M7LE14_9BACI</name>
<dbReference type="EC" id="5.6.2.3" evidence="9"/>
<dbReference type="AlphaFoldDB" id="A0A1M7LE14"/>
<organism evidence="12 13">
    <name type="scientific">Gracilibacillus kekensis</name>
    <dbReference type="NCBI Taxonomy" id="1027249"/>
    <lineage>
        <taxon>Bacteria</taxon>
        <taxon>Bacillati</taxon>
        <taxon>Bacillota</taxon>
        <taxon>Bacilli</taxon>
        <taxon>Bacillales</taxon>
        <taxon>Bacillaceae</taxon>
        <taxon>Gracilibacillus</taxon>
    </lineage>
</organism>
<dbReference type="GO" id="GO:0005524">
    <property type="term" value="F:ATP binding"/>
    <property type="evidence" value="ECO:0007669"/>
    <property type="project" value="UniProtKB-KW"/>
</dbReference>